<evidence type="ECO:0000256" key="4">
    <source>
        <dbReference type="ARBA" id="ARBA00022679"/>
    </source>
</evidence>
<dbReference type="PANTHER" id="PTHR43182:SF1">
    <property type="entry name" value="COBALT-PRECORRIN-7 C(5)-METHYLTRANSFERASE"/>
    <property type="match status" value="1"/>
</dbReference>
<dbReference type="InterPro" id="IPR014008">
    <property type="entry name" value="Cbl_synth_MTase_CbiT"/>
</dbReference>
<evidence type="ECO:0000256" key="2">
    <source>
        <dbReference type="ARBA" id="ARBA00022573"/>
    </source>
</evidence>
<dbReference type="InterPro" id="IPR014776">
    <property type="entry name" value="4pyrrole_Mease_sub2"/>
</dbReference>
<accession>A0A223D4L3</accession>
<dbReference type="Gene3D" id="3.40.50.150">
    <property type="entry name" value="Vaccinia Virus protein VP39"/>
    <property type="match status" value="1"/>
</dbReference>
<dbReference type="UniPathway" id="UPA00148"/>
<dbReference type="GO" id="GO:0009236">
    <property type="term" value="P:cobalamin biosynthetic process"/>
    <property type="evidence" value="ECO:0007669"/>
    <property type="project" value="UniProtKB-UniPathway"/>
</dbReference>
<organism evidence="7 8">
    <name type="scientific">Tumebacillus algifaecis</name>
    <dbReference type="NCBI Taxonomy" id="1214604"/>
    <lineage>
        <taxon>Bacteria</taxon>
        <taxon>Bacillati</taxon>
        <taxon>Bacillota</taxon>
        <taxon>Bacilli</taxon>
        <taxon>Bacillales</taxon>
        <taxon>Alicyclobacillaceae</taxon>
        <taxon>Tumebacillus</taxon>
    </lineage>
</organism>
<keyword evidence="2" id="KW-0169">Cobalamin biosynthesis</keyword>
<dbReference type="SUPFAM" id="SSF53790">
    <property type="entry name" value="Tetrapyrrole methylase"/>
    <property type="match status" value="1"/>
</dbReference>
<dbReference type="SUPFAM" id="SSF53335">
    <property type="entry name" value="S-adenosyl-L-methionine-dependent methyltransferases"/>
    <property type="match status" value="1"/>
</dbReference>
<dbReference type="InterPro" id="IPR029063">
    <property type="entry name" value="SAM-dependent_MTases_sf"/>
</dbReference>
<evidence type="ECO:0000256" key="5">
    <source>
        <dbReference type="ARBA" id="ARBA00022691"/>
    </source>
</evidence>
<dbReference type="InterPro" id="IPR035996">
    <property type="entry name" value="4pyrrol_Methylase_sf"/>
</dbReference>
<name>A0A223D4L3_9BACL</name>
<dbReference type="NCBIfam" id="TIGR02467">
    <property type="entry name" value="CbiE"/>
    <property type="match status" value="1"/>
</dbReference>
<dbReference type="GO" id="GO:0008276">
    <property type="term" value="F:protein methyltransferase activity"/>
    <property type="evidence" value="ECO:0007669"/>
    <property type="project" value="InterPro"/>
</dbReference>
<evidence type="ECO:0000313" key="8">
    <source>
        <dbReference type="Proteomes" id="UP000214688"/>
    </source>
</evidence>
<keyword evidence="4" id="KW-0808">Transferase</keyword>
<dbReference type="AlphaFoldDB" id="A0A223D4L3"/>
<dbReference type="Pfam" id="PF00590">
    <property type="entry name" value="TP_methylase"/>
    <property type="match status" value="1"/>
</dbReference>
<dbReference type="Gene3D" id="3.40.1010.10">
    <property type="entry name" value="Cobalt-precorrin-4 Transmethylase, Domain 1"/>
    <property type="match status" value="1"/>
</dbReference>
<keyword evidence="5" id="KW-0949">S-adenosyl-L-methionine</keyword>
<dbReference type="CDD" id="cd11644">
    <property type="entry name" value="Precorrin-6Y-MT"/>
    <property type="match status" value="1"/>
</dbReference>
<comment type="pathway">
    <text evidence="1">Cofactor biosynthesis; adenosylcobalamin biosynthesis.</text>
</comment>
<gene>
    <name evidence="7" type="ORF">CIG75_16925</name>
</gene>
<dbReference type="EMBL" id="CP022657">
    <property type="protein sequence ID" value="ASS76475.1"/>
    <property type="molecule type" value="Genomic_DNA"/>
</dbReference>
<evidence type="ECO:0000256" key="3">
    <source>
        <dbReference type="ARBA" id="ARBA00022603"/>
    </source>
</evidence>
<dbReference type="PIRSF" id="PIRSF036428">
    <property type="entry name" value="CobL"/>
    <property type="match status" value="1"/>
</dbReference>
<dbReference type="Gene3D" id="3.30.950.10">
    <property type="entry name" value="Methyltransferase, Cobalt-precorrin-4 Transmethylase, Domain 2"/>
    <property type="match status" value="1"/>
</dbReference>
<dbReference type="RefSeq" id="WP_094237708.1">
    <property type="nucleotide sequence ID" value="NZ_CP022657.1"/>
</dbReference>
<protein>
    <submittedName>
        <fullName evidence="7">Cobalamin biosynthesis protein CbiE</fullName>
    </submittedName>
</protein>
<proteinExistence type="predicted"/>
<dbReference type="NCBIfam" id="TIGR02469">
    <property type="entry name" value="CbiT"/>
    <property type="match status" value="1"/>
</dbReference>
<reference evidence="7 8" key="1">
    <citation type="journal article" date="2015" name="Int. J. Syst. Evol. Microbiol.">
        <title>Tumebacillus algifaecis sp. nov., isolated from decomposing algal scum.</title>
        <authorList>
            <person name="Wu Y.F."/>
            <person name="Zhang B."/>
            <person name="Xing P."/>
            <person name="Wu Q.L."/>
            <person name="Liu S.J."/>
        </authorList>
    </citation>
    <scope>NUCLEOTIDE SEQUENCE [LARGE SCALE GENOMIC DNA]</scope>
    <source>
        <strain evidence="7 8">THMBR28</strain>
    </source>
</reference>
<dbReference type="CDD" id="cd02440">
    <property type="entry name" value="AdoMet_MTases"/>
    <property type="match status" value="1"/>
</dbReference>
<dbReference type="OrthoDB" id="9780707at2"/>
<dbReference type="KEGG" id="tab:CIG75_16925"/>
<dbReference type="Proteomes" id="UP000214688">
    <property type="component" value="Chromosome"/>
</dbReference>
<dbReference type="InterPro" id="IPR006365">
    <property type="entry name" value="Cbl_synth_CobL"/>
</dbReference>
<keyword evidence="3" id="KW-0489">Methyltransferase</keyword>
<feature type="domain" description="Tetrapyrrole methylase" evidence="6">
    <location>
        <begin position="8"/>
        <end position="186"/>
    </location>
</feature>
<evidence type="ECO:0000313" key="7">
    <source>
        <dbReference type="EMBL" id="ASS76475.1"/>
    </source>
</evidence>
<keyword evidence="8" id="KW-1185">Reference proteome</keyword>
<evidence type="ECO:0000256" key="1">
    <source>
        <dbReference type="ARBA" id="ARBA00004953"/>
    </source>
</evidence>
<evidence type="ECO:0000259" key="6">
    <source>
        <dbReference type="Pfam" id="PF00590"/>
    </source>
</evidence>
<dbReference type="GO" id="GO:0032259">
    <property type="term" value="P:methylation"/>
    <property type="evidence" value="ECO:0007669"/>
    <property type="project" value="UniProtKB-KW"/>
</dbReference>
<dbReference type="InterPro" id="IPR000878">
    <property type="entry name" value="4pyrrol_Mease"/>
</dbReference>
<dbReference type="InterPro" id="IPR050714">
    <property type="entry name" value="Cobalamin_biosynth_MTase"/>
</dbReference>
<sequence>MNGKIHVIGIGDDGVLAPEQHTLVKSSDILIGGERHLAFFPDATGEKWVIKGGLTELVKKIEAAQGTVTILASGDPLFYGIGGYLAKKLDGVVIHPHFTSVQLAFTRLGVSWQDAYITSLHGKSIKGLAQKIDGQHKVALLTDDTNTPSVIADYLLSFGMTEYQAFVAENLGGATERCGLYELEELQGQSFSSLNVVLLLQKPGHTAPRWGLGIDDDQFSQRKPDKGLITKKEVRVLSLSELNLHRDSTVWDIGTCTASVSIEAARIARDGAVYAIEKNEPDLGNARANAAKFRADITFVHGKAPEGLTDWPDPDAVFIGGSGGEMAELLQICADRLRPNGRIVLNAATIETLYEATQTFSKVGLSTRVTLLQTSRSKPILHMTRFEGLNPIYIITAYKEESQT</sequence>
<dbReference type="InterPro" id="IPR014777">
    <property type="entry name" value="4pyrrole_Mease_sub1"/>
</dbReference>
<dbReference type="PANTHER" id="PTHR43182">
    <property type="entry name" value="COBALT-PRECORRIN-6B C(15)-METHYLTRANSFERASE (DECARBOXYLATING)"/>
    <property type="match status" value="1"/>
</dbReference>
<dbReference type="InterPro" id="IPR012818">
    <property type="entry name" value="CbiE"/>
</dbReference>